<organism evidence="2 3">
    <name type="scientific">Cystoisospora suis</name>
    <dbReference type="NCBI Taxonomy" id="483139"/>
    <lineage>
        <taxon>Eukaryota</taxon>
        <taxon>Sar</taxon>
        <taxon>Alveolata</taxon>
        <taxon>Apicomplexa</taxon>
        <taxon>Conoidasida</taxon>
        <taxon>Coccidia</taxon>
        <taxon>Eucoccidiorida</taxon>
        <taxon>Eimeriorina</taxon>
        <taxon>Sarcocystidae</taxon>
        <taxon>Cystoisospora</taxon>
    </lineage>
</organism>
<sequence>MKLPPHVKLRRRSSRKRRQRKVAGRRKKKKKRRKRRRKKMVRQEGEARVVKVRRRRRRKRRKMKKNPQKGEKRKKRSLQEKQKRKKMTRKEKRRRKRKTKKKRQHHLPSSSRPRLLPIRNYSLHLRRPSRRRKKRQHLHLKKKNRRKKKKAYSPTGWEAAEGGDNKRNQTTMIQIKKMEEPLPREMGATPEEVSSLHLGLAQLLSLPRKQKMRHLLYVFQRHAKHLMVPHPGKIQRRKGEILAVTKMTPEVILLLKMKGMEVSRLPLRDTSGDSKVIYHTYIYRDGHTYRQRVSLYMFIYLYAFILRSSPVSRTLRCMCGWREELGGQRCMCFHRCFLSPIHLAFFLLLETSLKSVCVCVARW</sequence>
<evidence type="ECO:0000256" key="1">
    <source>
        <dbReference type="SAM" id="MobiDB-lite"/>
    </source>
</evidence>
<proteinExistence type="predicted"/>
<feature type="region of interest" description="Disordered" evidence="1">
    <location>
        <begin position="1"/>
        <end position="164"/>
    </location>
</feature>
<name>A0A2C6KZ44_9APIC</name>
<dbReference type="Proteomes" id="UP000221165">
    <property type="component" value="Unassembled WGS sequence"/>
</dbReference>
<dbReference type="AlphaFoldDB" id="A0A2C6KZ44"/>
<dbReference type="VEuPathDB" id="ToxoDB:CSUI_004332"/>
<keyword evidence="3" id="KW-1185">Reference proteome</keyword>
<evidence type="ECO:0000313" key="3">
    <source>
        <dbReference type="Proteomes" id="UP000221165"/>
    </source>
</evidence>
<accession>A0A2C6KZ44</accession>
<dbReference type="EMBL" id="MIGC01002005">
    <property type="protein sequence ID" value="PHJ21819.1"/>
    <property type="molecule type" value="Genomic_DNA"/>
</dbReference>
<feature type="compositionally biased region" description="Basic residues" evidence="1">
    <location>
        <begin position="1"/>
        <end position="40"/>
    </location>
</feature>
<evidence type="ECO:0000313" key="2">
    <source>
        <dbReference type="EMBL" id="PHJ21819.1"/>
    </source>
</evidence>
<feature type="compositionally biased region" description="Basic residues" evidence="1">
    <location>
        <begin position="124"/>
        <end position="151"/>
    </location>
</feature>
<protein>
    <submittedName>
        <fullName evidence="2">Uncharacterized protein</fullName>
    </submittedName>
</protein>
<comment type="caution">
    <text evidence="2">The sequence shown here is derived from an EMBL/GenBank/DDBJ whole genome shotgun (WGS) entry which is preliminary data.</text>
</comment>
<dbReference type="GeneID" id="94427736"/>
<dbReference type="RefSeq" id="XP_067923498.1">
    <property type="nucleotide sequence ID" value="XM_068064525.1"/>
</dbReference>
<reference evidence="2 3" key="1">
    <citation type="journal article" date="2017" name="Int. J. Parasitol.">
        <title>The genome of the protozoan parasite Cystoisospora suis and a reverse vaccinology approach to identify vaccine candidates.</title>
        <authorList>
            <person name="Palmieri N."/>
            <person name="Shrestha A."/>
            <person name="Ruttkowski B."/>
            <person name="Beck T."/>
            <person name="Vogl C."/>
            <person name="Tomley F."/>
            <person name="Blake D.P."/>
            <person name="Joachim A."/>
        </authorList>
    </citation>
    <scope>NUCLEOTIDE SEQUENCE [LARGE SCALE GENOMIC DNA]</scope>
    <source>
        <strain evidence="2 3">Wien I</strain>
    </source>
</reference>
<feature type="compositionally biased region" description="Basic residues" evidence="1">
    <location>
        <begin position="50"/>
        <end position="106"/>
    </location>
</feature>
<gene>
    <name evidence="2" type="ORF">CSUI_004332</name>
</gene>